<evidence type="ECO:0000256" key="1">
    <source>
        <dbReference type="SAM" id="MobiDB-lite"/>
    </source>
</evidence>
<accession>A0ABD5QTH3</accession>
<evidence type="ECO:0008006" key="4">
    <source>
        <dbReference type="Google" id="ProtNLM"/>
    </source>
</evidence>
<keyword evidence="3" id="KW-1185">Reference proteome</keyword>
<protein>
    <recommendedName>
        <fullName evidence="4">Transposase</fullName>
    </recommendedName>
</protein>
<feature type="compositionally biased region" description="Basic and acidic residues" evidence="1">
    <location>
        <begin position="127"/>
        <end position="138"/>
    </location>
</feature>
<gene>
    <name evidence="2" type="ORF">ACFPJA_11235</name>
</gene>
<dbReference type="Proteomes" id="UP001596145">
    <property type="component" value="Unassembled WGS sequence"/>
</dbReference>
<dbReference type="AlphaFoldDB" id="A0ABD5QTH3"/>
<proteinExistence type="predicted"/>
<evidence type="ECO:0000313" key="2">
    <source>
        <dbReference type="EMBL" id="MFC5135287.1"/>
    </source>
</evidence>
<comment type="caution">
    <text evidence="2">The sequence shown here is derived from an EMBL/GenBank/DDBJ whole genome shotgun (WGS) entry which is preliminary data.</text>
</comment>
<reference evidence="2 3" key="1">
    <citation type="journal article" date="2019" name="Int. J. Syst. Evol. Microbiol.">
        <title>The Global Catalogue of Microorganisms (GCM) 10K type strain sequencing project: providing services to taxonomists for standard genome sequencing and annotation.</title>
        <authorList>
            <consortium name="The Broad Institute Genomics Platform"/>
            <consortium name="The Broad Institute Genome Sequencing Center for Infectious Disease"/>
            <person name="Wu L."/>
            <person name="Ma J."/>
        </authorList>
    </citation>
    <scope>NUCLEOTIDE SEQUENCE [LARGE SCALE GENOMIC DNA]</scope>
    <source>
        <strain evidence="2 3">CGMCC 1.16026</strain>
    </source>
</reference>
<dbReference type="RefSeq" id="WP_122106982.1">
    <property type="nucleotide sequence ID" value="NZ_JBHSKV010000015.1"/>
</dbReference>
<evidence type="ECO:0000313" key="3">
    <source>
        <dbReference type="Proteomes" id="UP001596145"/>
    </source>
</evidence>
<name>A0ABD5QTH3_9EURY</name>
<dbReference type="EMBL" id="JBHSKV010000015">
    <property type="protein sequence ID" value="MFC5135287.1"/>
    <property type="molecule type" value="Genomic_DNA"/>
</dbReference>
<sequence length="469" mass="53756">MTDDPENTVKERVVAQATSLFEVHDHVSRVIGELDLPMGEVYDEYSINNDDTFDFEAMVRLYLYKEAAEMKQEEVTSRVRNWEYLQQRFGLNRAPTQAAFSYTKRHRFSYEFRSLLNDIAKGIRDAGRQQGHYDKDLESPDPTPSPDEIDESSTPLHHYVDEHAPNIISAALNDVCPAFDTGRAHNVVHEDRTVWEHQILMSLSDRAGTRSAFRTFNKFRTRALHNDTHVRAVKKLGTPSSYQYTLDDFNGRRRPTPHWRNIADTIQPQFSDAVKNMLGRIREADEFSEPVVAAIDTVRVPVSVTPYKGEEAIEPGDPRVEFDNGEYRVPKDDYPEMITGKGDKPYGYEYATLTIVGHNDPIVLAVEPVRHDSRWELDNGMSVSWAETVDRLMQQATELVDIHLVMADRAFDTREVKHVLDQYHDVNYLLPKTKNSKALKQDLAEVESDPTLVSRVQPASLYLNGNETR</sequence>
<feature type="region of interest" description="Disordered" evidence="1">
    <location>
        <begin position="127"/>
        <end position="153"/>
    </location>
</feature>
<organism evidence="2 3">
    <name type="scientific">Halorubrum glutamatedens</name>
    <dbReference type="NCBI Taxonomy" id="2707018"/>
    <lineage>
        <taxon>Archaea</taxon>
        <taxon>Methanobacteriati</taxon>
        <taxon>Methanobacteriota</taxon>
        <taxon>Stenosarchaea group</taxon>
        <taxon>Halobacteria</taxon>
        <taxon>Halobacteriales</taxon>
        <taxon>Haloferacaceae</taxon>
        <taxon>Halorubrum</taxon>
    </lineage>
</organism>